<accession>A0A4R9GS32</accession>
<gene>
    <name evidence="1" type="ORF">EHO61_03710</name>
</gene>
<organism evidence="1 2">
    <name type="scientific">Leptospira fluminis</name>
    <dbReference type="NCBI Taxonomy" id="2484979"/>
    <lineage>
        <taxon>Bacteria</taxon>
        <taxon>Pseudomonadati</taxon>
        <taxon>Spirochaetota</taxon>
        <taxon>Spirochaetia</taxon>
        <taxon>Leptospirales</taxon>
        <taxon>Leptospiraceae</taxon>
        <taxon>Leptospira</taxon>
    </lineage>
</organism>
<proteinExistence type="predicted"/>
<evidence type="ECO:0000313" key="2">
    <source>
        <dbReference type="Proteomes" id="UP000297855"/>
    </source>
</evidence>
<protein>
    <submittedName>
        <fullName evidence="1">Uncharacterized protein</fullName>
    </submittedName>
</protein>
<evidence type="ECO:0000313" key="1">
    <source>
        <dbReference type="EMBL" id="TGK20974.1"/>
    </source>
</evidence>
<dbReference type="AlphaFoldDB" id="A0A4R9GS32"/>
<comment type="caution">
    <text evidence="1">The sequence shown here is derived from an EMBL/GenBank/DDBJ whole genome shotgun (WGS) entry which is preliminary data.</text>
</comment>
<dbReference type="EMBL" id="RQEV01000003">
    <property type="protein sequence ID" value="TGK20974.1"/>
    <property type="molecule type" value="Genomic_DNA"/>
</dbReference>
<dbReference type="OrthoDB" id="316539at2"/>
<keyword evidence="2" id="KW-1185">Reference proteome</keyword>
<name>A0A4R9GS32_9LEPT</name>
<reference evidence="1" key="1">
    <citation type="journal article" date="2019" name="PLoS Negl. Trop. Dis.">
        <title>Revisiting the worldwide diversity of Leptospira species in the environment.</title>
        <authorList>
            <person name="Vincent A.T."/>
            <person name="Schiettekatte O."/>
            <person name="Bourhy P."/>
            <person name="Veyrier F.J."/>
            <person name="Picardeau M."/>
        </authorList>
    </citation>
    <scope>NUCLEOTIDE SEQUENCE [LARGE SCALE GENOMIC DNA]</scope>
    <source>
        <strain evidence="1">SCS5</strain>
    </source>
</reference>
<sequence length="393" mass="44721">MFFPRKTIPFPTRRRDGILALLIVGLAIVSIFPLFSQSPQIQFAKILCIRSVSGCECRNPDSDSILRLFHGEAVRMDGFQDHEEYIRVSNEKGACLYPKKNLKPLFYRAGFRPMDSPKDHSPKPLEFLLTSSDRESLDSVTVFNLGKYYPTYYHLAIEEAYPGSLVPALSPSGREIGKASALFLEQVRWEGSGIAKDGTKYHFAGNGRYETYDLEWGWGAGYGYQVYPYRTIAVNFKDLCAKLGPKVSRCNKSKAIGALAFLPGIREKRIRMPNGKIHDGYFCINDTGSPEYIRGDRMDIFVGLHGGGSPYQPKEQSRNIFLDAGIQPLVPWDWKFYTSEKQREWCSEDKIPSDPSRLKEGECSLDYHFNAPEKGWEVRVFFRKDGSLIRCKP</sequence>
<dbReference type="Proteomes" id="UP000297855">
    <property type="component" value="Unassembled WGS sequence"/>
</dbReference>